<comment type="function">
    <text evidence="1">N-acetylglutamate synthase involved in arginine biosynthesis.</text>
</comment>
<dbReference type="GO" id="GO:0006592">
    <property type="term" value="P:ornithine biosynthetic process"/>
    <property type="evidence" value="ECO:0007669"/>
    <property type="project" value="TreeGrafter"/>
</dbReference>
<feature type="domain" description="N-acetyltransferase" evidence="16">
    <location>
        <begin position="416"/>
        <end position="609"/>
    </location>
</feature>
<dbReference type="Gene3D" id="3.40.1160.10">
    <property type="entry name" value="Acetylglutamate kinase-like"/>
    <property type="match status" value="1"/>
</dbReference>
<dbReference type="InParanoid" id="A0A1Y1U8B8"/>
<dbReference type="Gene3D" id="3.40.630.30">
    <property type="match status" value="1"/>
</dbReference>
<dbReference type="FunCoup" id="A0A1Y1U8B8">
    <property type="interactions" value="95"/>
</dbReference>
<dbReference type="GO" id="GO:0004042">
    <property type="term" value="F:L-glutamate N-acetyltransferase activity"/>
    <property type="evidence" value="ECO:0007669"/>
    <property type="project" value="TreeGrafter"/>
</dbReference>
<keyword evidence="7" id="KW-0028">Amino-acid biosynthesis</keyword>
<dbReference type="RefSeq" id="XP_021868541.1">
    <property type="nucleotide sequence ID" value="XM_022012101.1"/>
</dbReference>
<dbReference type="GeneID" id="33553909"/>
<gene>
    <name evidence="17" type="ORF">BD324DRAFT_175612</name>
</gene>
<dbReference type="PANTHER" id="PTHR23342">
    <property type="entry name" value="N-ACETYLGLUTAMATE SYNTHASE"/>
    <property type="match status" value="1"/>
</dbReference>
<evidence type="ECO:0000256" key="11">
    <source>
        <dbReference type="ARBA" id="ARBA00023315"/>
    </source>
</evidence>
<sequence>MLLGVSRVSRAALTLRTLTFSTTRPVVLSFSHRSFYDTQGPHFDDPYDTDNEFILSILQSSPSMRDSRSYLSSFTTPEVEAPLPIESITPDSSLPVFTVLPDAIHPTPPPSSAKKPGQNPLVTSLLNPRVRRPALVKVQGPFNDVQLDSVAKGMARLQKLGLVSVIVVDRDDIPIFEPSDNIAAQRQRTLMLRDVERMVHFLNRHRAPARPVLATVTRQGDEEHRREVFVEEEGLDHVRRAVQEGEIPVLLPVALDPECRSRRVGANAVLAALAKAMSGKPSSSSPASTSQPMDLTPMRLLVINTEGGIPSYARSGLPHLSINLASEYDYIHDTFSPEWTSTHPTALANLALANACLEHMPRDASALVVSHRSPAAMIGNLITNKPAHSASLPHSLLNQSEGRITRDTPTLIRKGQPVRVLRSIEEVDREKLTELLERSFRHKLDAEKYYARLERDLDFVIVIGDYSGAAVCTLEGQNSADNDDEPICYLDKFAVLPQHQGDGTVDFLWVALRDETYGLGLLDAANPSEGSLSGKGKGRDLVWRSRANNPVNKWYHERSSGFLYLPLEGSSTEGEPAPSGWKMFWCDAEQRLREKAREQGREFGGGRLVKVVEDEERGRLGRWAPVIGGIKGAWLD</sequence>
<evidence type="ECO:0000256" key="13">
    <source>
        <dbReference type="ARBA" id="ARBA00030346"/>
    </source>
</evidence>
<dbReference type="EC" id="2.3.1.1" evidence="5"/>
<evidence type="ECO:0000256" key="6">
    <source>
        <dbReference type="ARBA" id="ARBA00018802"/>
    </source>
</evidence>
<comment type="pathway">
    <text evidence="3">Amino-acid biosynthesis; L-arginine biosynthesis; N(2)-acetyl-L-ornithine from L-glutamate: step 1/4.</text>
</comment>
<dbReference type="InterPro" id="IPR036393">
    <property type="entry name" value="AceGlu_kinase-like_sf"/>
</dbReference>
<dbReference type="Pfam" id="PF04768">
    <property type="entry name" value="NAT"/>
    <property type="match status" value="2"/>
</dbReference>
<dbReference type="GO" id="GO:0006526">
    <property type="term" value="P:L-arginine biosynthetic process"/>
    <property type="evidence" value="ECO:0007669"/>
    <property type="project" value="UniProtKB-UniPathway"/>
</dbReference>
<dbReference type="OrthoDB" id="5585968at2759"/>
<dbReference type="PROSITE" id="PS51731">
    <property type="entry name" value="GNAT_NAGS"/>
    <property type="match status" value="1"/>
</dbReference>
<evidence type="ECO:0000313" key="17">
    <source>
        <dbReference type="EMBL" id="ORX34263.1"/>
    </source>
</evidence>
<evidence type="ECO:0000259" key="16">
    <source>
        <dbReference type="PROSITE" id="PS51731"/>
    </source>
</evidence>
<dbReference type="InterPro" id="IPR006855">
    <property type="entry name" value="Vertebrate-like_GNAT_dom"/>
</dbReference>
<proteinExistence type="inferred from homology"/>
<dbReference type="SUPFAM" id="SSF55729">
    <property type="entry name" value="Acyl-CoA N-acyltransferases (Nat)"/>
    <property type="match status" value="1"/>
</dbReference>
<dbReference type="STRING" id="4999.A0A1Y1U8B8"/>
<keyword evidence="9" id="KW-0809">Transit peptide</keyword>
<dbReference type="InterPro" id="IPR016181">
    <property type="entry name" value="Acyl_CoA_acyltransferase"/>
</dbReference>
<evidence type="ECO:0000256" key="8">
    <source>
        <dbReference type="ARBA" id="ARBA00022679"/>
    </source>
</evidence>
<evidence type="ECO:0000256" key="3">
    <source>
        <dbReference type="ARBA" id="ARBA00004925"/>
    </source>
</evidence>
<evidence type="ECO:0000256" key="10">
    <source>
        <dbReference type="ARBA" id="ARBA00023128"/>
    </source>
</evidence>
<dbReference type="AlphaFoldDB" id="A0A1Y1U8B8"/>
<evidence type="ECO:0000256" key="7">
    <source>
        <dbReference type="ARBA" id="ARBA00022605"/>
    </source>
</evidence>
<comment type="catalytic activity">
    <reaction evidence="15">
        <text>L-glutamate + acetyl-CoA = N-acetyl-L-glutamate + CoA + H(+)</text>
        <dbReference type="Rhea" id="RHEA:24292"/>
        <dbReference type="ChEBI" id="CHEBI:15378"/>
        <dbReference type="ChEBI" id="CHEBI:29985"/>
        <dbReference type="ChEBI" id="CHEBI:44337"/>
        <dbReference type="ChEBI" id="CHEBI:57287"/>
        <dbReference type="ChEBI" id="CHEBI:57288"/>
        <dbReference type="EC" id="2.3.1.1"/>
    </reaction>
</comment>
<keyword evidence="8" id="KW-0808">Transferase</keyword>
<keyword evidence="11" id="KW-0012">Acyltransferase</keyword>
<dbReference type="Proteomes" id="UP000193218">
    <property type="component" value="Unassembled WGS sequence"/>
</dbReference>
<evidence type="ECO:0000256" key="5">
    <source>
        <dbReference type="ARBA" id="ARBA00012697"/>
    </source>
</evidence>
<evidence type="ECO:0000256" key="1">
    <source>
        <dbReference type="ARBA" id="ARBA00002294"/>
    </source>
</evidence>
<accession>A0A1Y1U8B8</accession>
<protein>
    <recommendedName>
        <fullName evidence="6">Amino-acid acetyltransferase, mitochondrial</fullName>
        <ecNumber evidence="5">2.3.1.1</ecNumber>
    </recommendedName>
    <alternativeName>
        <fullName evidence="12">Arginine-requiring protein 2</fullName>
    </alternativeName>
    <alternativeName>
        <fullName evidence="13">Glutamate N-acetyltransferase</fullName>
    </alternativeName>
    <alternativeName>
        <fullName evidence="14">N-acetylglutamate synthase</fullName>
    </alternativeName>
</protein>
<organism evidence="17 18">
    <name type="scientific">Kockovaella imperatae</name>
    <dbReference type="NCBI Taxonomy" id="4999"/>
    <lineage>
        <taxon>Eukaryota</taxon>
        <taxon>Fungi</taxon>
        <taxon>Dikarya</taxon>
        <taxon>Basidiomycota</taxon>
        <taxon>Agaricomycotina</taxon>
        <taxon>Tremellomycetes</taxon>
        <taxon>Tremellales</taxon>
        <taxon>Cuniculitremaceae</taxon>
        <taxon>Kockovaella</taxon>
    </lineage>
</organism>
<dbReference type="EMBL" id="NBSH01000015">
    <property type="protein sequence ID" value="ORX34263.1"/>
    <property type="molecule type" value="Genomic_DNA"/>
</dbReference>
<reference evidence="17 18" key="1">
    <citation type="submission" date="2017-03" db="EMBL/GenBank/DDBJ databases">
        <title>Widespread Adenine N6-methylation of Active Genes in Fungi.</title>
        <authorList>
            <consortium name="DOE Joint Genome Institute"/>
            <person name="Mondo S.J."/>
            <person name="Dannebaum R.O."/>
            <person name="Kuo R.C."/>
            <person name="Louie K.B."/>
            <person name="Bewick A.J."/>
            <person name="Labutti K."/>
            <person name="Haridas S."/>
            <person name="Kuo A."/>
            <person name="Salamov A."/>
            <person name="Ahrendt S.R."/>
            <person name="Lau R."/>
            <person name="Bowen B.P."/>
            <person name="Lipzen A."/>
            <person name="Sullivan W."/>
            <person name="Andreopoulos W.B."/>
            <person name="Clum A."/>
            <person name="Lindquist E."/>
            <person name="Daum C."/>
            <person name="Northen T.R."/>
            <person name="Ramamoorthy G."/>
            <person name="Schmitz R.J."/>
            <person name="Gryganskyi A."/>
            <person name="Culley D."/>
            <person name="Magnuson J."/>
            <person name="James T.Y."/>
            <person name="O'Malley M.A."/>
            <person name="Stajich J.E."/>
            <person name="Spatafora J.W."/>
            <person name="Visel A."/>
            <person name="Grigoriev I.V."/>
        </authorList>
    </citation>
    <scope>NUCLEOTIDE SEQUENCE [LARGE SCALE GENOMIC DNA]</scope>
    <source>
        <strain evidence="17 18">NRRL Y-17943</strain>
    </source>
</reference>
<evidence type="ECO:0000256" key="12">
    <source>
        <dbReference type="ARBA" id="ARBA00030322"/>
    </source>
</evidence>
<evidence type="ECO:0000256" key="2">
    <source>
        <dbReference type="ARBA" id="ARBA00004173"/>
    </source>
</evidence>
<dbReference type="GO" id="GO:0005759">
    <property type="term" value="C:mitochondrial matrix"/>
    <property type="evidence" value="ECO:0007669"/>
    <property type="project" value="TreeGrafter"/>
</dbReference>
<comment type="caution">
    <text evidence="17">The sequence shown here is derived from an EMBL/GenBank/DDBJ whole genome shotgun (WGS) entry which is preliminary data.</text>
</comment>
<evidence type="ECO:0000313" key="18">
    <source>
        <dbReference type="Proteomes" id="UP000193218"/>
    </source>
</evidence>
<comment type="similarity">
    <text evidence="4">Belongs to the acetyltransferase family.</text>
</comment>
<evidence type="ECO:0000256" key="9">
    <source>
        <dbReference type="ARBA" id="ARBA00022946"/>
    </source>
</evidence>
<dbReference type="UniPathway" id="UPA00068"/>
<keyword evidence="10" id="KW-0496">Mitochondrion</keyword>
<evidence type="ECO:0000256" key="4">
    <source>
        <dbReference type="ARBA" id="ARBA00008694"/>
    </source>
</evidence>
<name>A0A1Y1U8B8_9TREE</name>
<dbReference type="FunFam" id="3.40.630.30:FF:000070">
    <property type="entry name" value="Acetylglutamate kinase"/>
    <property type="match status" value="1"/>
</dbReference>
<comment type="subcellular location">
    <subcellularLocation>
        <location evidence="2">Mitochondrion</location>
    </subcellularLocation>
</comment>
<evidence type="ECO:0000256" key="14">
    <source>
        <dbReference type="ARBA" id="ARBA00033251"/>
    </source>
</evidence>
<keyword evidence="18" id="KW-1185">Reference proteome</keyword>
<evidence type="ECO:0000256" key="15">
    <source>
        <dbReference type="ARBA" id="ARBA00048372"/>
    </source>
</evidence>
<dbReference type="PANTHER" id="PTHR23342:SF4">
    <property type="entry name" value="AMINO-ACID ACETYLTRANSFERASE, MITOCHONDRIAL"/>
    <property type="match status" value="1"/>
</dbReference>